<keyword evidence="3" id="KW-1185">Reference proteome</keyword>
<dbReference type="Proteomes" id="UP000318585">
    <property type="component" value="Unassembled WGS sequence"/>
</dbReference>
<keyword evidence="1" id="KW-0812">Transmembrane</keyword>
<keyword evidence="1" id="KW-1133">Transmembrane helix</keyword>
<evidence type="ECO:0000313" key="3">
    <source>
        <dbReference type="Proteomes" id="UP000318585"/>
    </source>
</evidence>
<keyword evidence="1" id="KW-0472">Membrane</keyword>
<evidence type="ECO:0000313" key="2">
    <source>
        <dbReference type="EMBL" id="TRX15879.1"/>
    </source>
</evidence>
<organism evidence="2 3">
    <name type="scientific">Flavobacterium franklandianum</name>
    <dbReference type="NCBI Taxonomy" id="2594430"/>
    <lineage>
        <taxon>Bacteria</taxon>
        <taxon>Pseudomonadati</taxon>
        <taxon>Bacteroidota</taxon>
        <taxon>Flavobacteriia</taxon>
        <taxon>Flavobacteriales</taxon>
        <taxon>Flavobacteriaceae</taxon>
        <taxon>Flavobacterium</taxon>
    </lineage>
</organism>
<feature type="transmembrane region" description="Helical" evidence="1">
    <location>
        <begin position="121"/>
        <end position="145"/>
    </location>
</feature>
<gene>
    <name evidence="2" type="ORF">FNW17_15935</name>
</gene>
<dbReference type="OrthoDB" id="1358136at2"/>
<dbReference type="AlphaFoldDB" id="A0A553C5R6"/>
<dbReference type="RefSeq" id="WP_144072178.1">
    <property type="nucleotide sequence ID" value="NZ_VJZR01000029.1"/>
</dbReference>
<evidence type="ECO:0000256" key="1">
    <source>
        <dbReference type="SAM" id="Phobius"/>
    </source>
</evidence>
<feature type="transmembrane region" description="Helical" evidence="1">
    <location>
        <begin position="12"/>
        <end position="30"/>
    </location>
</feature>
<evidence type="ECO:0008006" key="4">
    <source>
        <dbReference type="Google" id="ProtNLM"/>
    </source>
</evidence>
<sequence>MKFKTTKIIIHFLVVLLLFFFVTEIFYLSWLPNGHLGEETYLPSWLLAWSNHHFNLRTAIPFFALSFLMQCWYSISAPTGAKIKIPFWVFNLTCAAVLVCIVEGGQFFIAHRHPDSMDVVYGIFGSLLGCVLYSIFKFITILIFIKK</sequence>
<proteinExistence type="predicted"/>
<name>A0A553C5R6_9FLAO</name>
<dbReference type="EMBL" id="VJZR01000029">
    <property type="protein sequence ID" value="TRX15879.1"/>
    <property type="molecule type" value="Genomic_DNA"/>
</dbReference>
<accession>A0A553C5R6</accession>
<comment type="caution">
    <text evidence="2">The sequence shown here is derived from an EMBL/GenBank/DDBJ whole genome shotgun (WGS) entry which is preliminary data.</text>
</comment>
<feature type="transmembrane region" description="Helical" evidence="1">
    <location>
        <begin position="54"/>
        <end position="75"/>
    </location>
</feature>
<feature type="transmembrane region" description="Helical" evidence="1">
    <location>
        <begin position="87"/>
        <end position="109"/>
    </location>
</feature>
<reference evidence="2 3" key="1">
    <citation type="submission" date="2019-07" db="EMBL/GenBank/DDBJ databases">
        <title>Novel species of Flavobacterium.</title>
        <authorList>
            <person name="Liu Q."/>
            <person name="Xin Y.-H."/>
        </authorList>
    </citation>
    <scope>NUCLEOTIDE SEQUENCE [LARGE SCALE GENOMIC DNA]</scope>
    <source>
        <strain evidence="2 3">LB3P56</strain>
    </source>
</reference>
<protein>
    <recommendedName>
        <fullName evidence="4">VanZ-like domain-containing protein</fullName>
    </recommendedName>
</protein>